<feature type="binding site" evidence="9">
    <location>
        <position position="89"/>
    </location>
    <ligand>
        <name>[4Fe-4S] cluster</name>
        <dbReference type="ChEBI" id="CHEBI:49883"/>
        <label>1</label>
    </ligand>
</feature>
<keyword evidence="9" id="KW-0496">Mitochondrion</keyword>
<dbReference type="InterPro" id="IPR006638">
    <property type="entry name" value="Elp3/MiaA/NifB-like_rSAM"/>
</dbReference>
<dbReference type="PIRSF" id="PIRSF005963">
    <property type="entry name" value="Lipoyl_synth"/>
    <property type="match status" value="1"/>
</dbReference>
<comment type="pathway">
    <text evidence="9">Protein modification; protein lipoylation via endogenous pathway; protein N(6)-(lipoyl)lysine from octanoyl-[acyl-carrier-protein]: step 2/2.</text>
</comment>
<evidence type="ECO:0000256" key="8">
    <source>
        <dbReference type="ARBA" id="ARBA00047326"/>
    </source>
</evidence>
<evidence type="ECO:0000256" key="2">
    <source>
        <dbReference type="ARBA" id="ARBA00022485"/>
    </source>
</evidence>
<dbReference type="InterPro" id="IPR003698">
    <property type="entry name" value="Lipoyl_synth"/>
</dbReference>
<dbReference type="NCBIfam" id="NF004019">
    <property type="entry name" value="PRK05481.1"/>
    <property type="match status" value="1"/>
</dbReference>
<keyword evidence="6 9" id="KW-0408">Iron</keyword>
<evidence type="ECO:0000259" key="10">
    <source>
        <dbReference type="PROSITE" id="PS51918"/>
    </source>
</evidence>
<dbReference type="SFLD" id="SFLDG01058">
    <property type="entry name" value="lipoyl_synthase_like"/>
    <property type="match status" value="1"/>
</dbReference>
<organism evidence="11 12">
    <name type="scientific">Panagrellus redivivus</name>
    <name type="common">Microworm</name>
    <dbReference type="NCBI Taxonomy" id="6233"/>
    <lineage>
        <taxon>Eukaryota</taxon>
        <taxon>Metazoa</taxon>
        <taxon>Ecdysozoa</taxon>
        <taxon>Nematoda</taxon>
        <taxon>Chromadorea</taxon>
        <taxon>Rhabditida</taxon>
        <taxon>Tylenchina</taxon>
        <taxon>Panagrolaimomorpha</taxon>
        <taxon>Panagrolaimoidea</taxon>
        <taxon>Panagrolaimidae</taxon>
        <taxon>Panagrellus</taxon>
    </lineage>
</organism>
<keyword evidence="5 9" id="KW-0479">Metal-binding</keyword>
<dbReference type="AlphaFoldDB" id="A0A7E4W7I5"/>
<protein>
    <recommendedName>
        <fullName evidence="9">Lipoyl synthase, mitochondrial</fullName>
        <ecNumber evidence="9">2.8.1.8</ecNumber>
    </recommendedName>
    <alternativeName>
        <fullName evidence="9">Lipoate synthase</fullName>
        <shortName evidence="9">LS</shortName>
        <shortName evidence="9">Lip-syn</shortName>
    </alternativeName>
    <alternativeName>
        <fullName evidence="9">Lipoic acid synthase</fullName>
    </alternativeName>
</protein>
<feature type="binding site" evidence="9">
    <location>
        <position position="119"/>
    </location>
    <ligand>
        <name>[4Fe-4S] cluster</name>
        <dbReference type="ChEBI" id="CHEBI:49883"/>
        <label>2</label>
        <note>4Fe-4S-S-AdoMet</note>
    </ligand>
</feature>
<evidence type="ECO:0000313" key="12">
    <source>
        <dbReference type="WBParaSite" id="Pan_g7998.t1"/>
    </source>
</evidence>
<feature type="binding site" evidence="9">
    <location>
        <position position="95"/>
    </location>
    <ligand>
        <name>[4Fe-4S] cluster</name>
        <dbReference type="ChEBI" id="CHEBI:49883"/>
        <label>1</label>
    </ligand>
</feature>
<comment type="function">
    <text evidence="9">Catalyzes the radical-mediated insertion of two sulfur atoms into the C-6 and C-8 positions of the octanoyl moiety bound to the lipoyl domains of lipoate-dependent enzymes, thereby converting the octanoylated domains into lipoylated derivatives.</text>
</comment>
<proteinExistence type="inferred from homology"/>
<accession>A0A7E4W7I5</accession>
<comment type="subcellular location">
    <subcellularLocation>
        <location evidence="1 9">Mitochondrion</location>
    </subcellularLocation>
</comment>
<dbReference type="UniPathway" id="UPA00538">
    <property type="reaction ID" value="UER00593"/>
</dbReference>
<dbReference type="PANTHER" id="PTHR10949:SF0">
    <property type="entry name" value="LIPOYL SYNTHASE, MITOCHONDRIAL"/>
    <property type="match status" value="1"/>
</dbReference>
<dbReference type="GO" id="GO:0046872">
    <property type="term" value="F:metal ion binding"/>
    <property type="evidence" value="ECO:0007669"/>
    <property type="project" value="UniProtKB-KW"/>
</dbReference>
<dbReference type="PROSITE" id="PS51918">
    <property type="entry name" value="RADICAL_SAM"/>
    <property type="match status" value="1"/>
</dbReference>
<keyword evidence="3 9" id="KW-0808">Transferase</keyword>
<feature type="binding site" evidence="9">
    <location>
        <position position="330"/>
    </location>
    <ligand>
        <name>[4Fe-4S] cluster</name>
        <dbReference type="ChEBI" id="CHEBI:49883"/>
        <label>1</label>
    </ligand>
</feature>
<keyword evidence="4 9" id="KW-0949">S-adenosyl-L-methionine</keyword>
<feature type="binding site" evidence="9">
    <location>
        <position position="84"/>
    </location>
    <ligand>
        <name>[4Fe-4S] cluster</name>
        <dbReference type="ChEBI" id="CHEBI:49883"/>
        <label>1</label>
    </ligand>
</feature>
<dbReference type="FunFam" id="3.20.20.70:FF:000036">
    <property type="entry name" value="Lipoyl synthase, mitochondrial"/>
    <property type="match status" value="1"/>
</dbReference>
<dbReference type="InterPro" id="IPR031691">
    <property type="entry name" value="LIAS_N"/>
</dbReference>
<dbReference type="GO" id="GO:0051539">
    <property type="term" value="F:4 iron, 4 sulfur cluster binding"/>
    <property type="evidence" value="ECO:0007669"/>
    <property type="project" value="UniProtKB-UniRule"/>
</dbReference>
<evidence type="ECO:0000256" key="1">
    <source>
        <dbReference type="ARBA" id="ARBA00004173"/>
    </source>
</evidence>
<dbReference type="GO" id="GO:0016992">
    <property type="term" value="F:lipoate synthase activity"/>
    <property type="evidence" value="ECO:0007669"/>
    <property type="project" value="UniProtKB-UniRule"/>
</dbReference>
<evidence type="ECO:0000313" key="11">
    <source>
        <dbReference type="Proteomes" id="UP000492821"/>
    </source>
</evidence>
<evidence type="ECO:0000256" key="6">
    <source>
        <dbReference type="ARBA" id="ARBA00023004"/>
    </source>
</evidence>
<evidence type="ECO:0000256" key="3">
    <source>
        <dbReference type="ARBA" id="ARBA00022679"/>
    </source>
</evidence>
<evidence type="ECO:0000256" key="9">
    <source>
        <dbReference type="HAMAP-Rule" id="MF_03123"/>
    </source>
</evidence>
<feature type="binding site" evidence="9">
    <location>
        <position position="122"/>
    </location>
    <ligand>
        <name>[4Fe-4S] cluster</name>
        <dbReference type="ChEBI" id="CHEBI:49883"/>
        <label>2</label>
        <note>4Fe-4S-S-AdoMet</note>
    </ligand>
</feature>
<dbReference type="SFLD" id="SFLDS00029">
    <property type="entry name" value="Radical_SAM"/>
    <property type="match status" value="1"/>
</dbReference>
<dbReference type="NCBIfam" id="NF009544">
    <property type="entry name" value="PRK12928.1"/>
    <property type="match status" value="1"/>
</dbReference>
<reference evidence="12" key="2">
    <citation type="submission" date="2020-10" db="UniProtKB">
        <authorList>
            <consortium name="WormBaseParasite"/>
        </authorList>
    </citation>
    <scope>IDENTIFICATION</scope>
</reference>
<comment type="catalytic activity">
    <reaction evidence="8 9">
        <text>[[Fe-S] cluster scaffold protein carrying a second [4Fe-4S](2+) cluster] + N(6)-octanoyl-L-lysyl-[protein] + 2 oxidized [2Fe-2S]-[ferredoxin] + 2 S-adenosyl-L-methionine + 4 H(+) = [[Fe-S] cluster scaffold protein] + N(6)-[(R)-dihydrolipoyl]-L-lysyl-[protein] + 4 Fe(3+) + 2 hydrogen sulfide + 2 5'-deoxyadenosine + 2 L-methionine + 2 reduced [2Fe-2S]-[ferredoxin]</text>
        <dbReference type="Rhea" id="RHEA:16585"/>
        <dbReference type="Rhea" id="RHEA-COMP:9928"/>
        <dbReference type="Rhea" id="RHEA-COMP:10000"/>
        <dbReference type="Rhea" id="RHEA-COMP:10001"/>
        <dbReference type="Rhea" id="RHEA-COMP:10475"/>
        <dbReference type="Rhea" id="RHEA-COMP:14568"/>
        <dbReference type="Rhea" id="RHEA-COMP:14569"/>
        <dbReference type="ChEBI" id="CHEBI:15378"/>
        <dbReference type="ChEBI" id="CHEBI:17319"/>
        <dbReference type="ChEBI" id="CHEBI:29034"/>
        <dbReference type="ChEBI" id="CHEBI:29919"/>
        <dbReference type="ChEBI" id="CHEBI:33722"/>
        <dbReference type="ChEBI" id="CHEBI:33737"/>
        <dbReference type="ChEBI" id="CHEBI:33738"/>
        <dbReference type="ChEBI" id="CHEBI:57844"/>
        <dbReference type="ChEBI" id="CHEBI:59789"/>
        <dbReference type="ChEBI" id="CHEBI:78809"/>
        <dbReference type="ChEBI" id="CHEBI:83100"/>
        <dbReference type="EC" id="2.8.1.8"/>
    </reaction>
</comment>
<dbReference type="Pfam" id="PF16881">
    <property type="entry name" value="LIAS_N"/>
    <property type="match status" value="1"/>
</dbReference>
<evidence type="ECO:0000256" key="7">
    <source>
        <dbReference type="ARBA" id="ARBA00023014"/>
    </source>
</evidence>
<dbReference type="EC" id="2.8.1.8" evidence="9"/>
<keyword evidence="11" id="KW-1185">Reference proteome</keyword>
<keyword evidence="7 9" id="KW-0411">Iron-sulfur</keyword>
<dbReference type="CDD" id="cd01335">
    <property type="entry name" value="Radical_SAM"/>
    <property type="match status" value="1"/>
</dbReference>
<name>A0A7E4W7I5_PANRE</name>
<comment type="similarity">
    <text evidence="9">Belongs to the radical SAM superfamily. Lipoyl synthase family.</text>
</comment>
<reference evidence="11" key="1">
    <citation type="journal article" date="2013" name="Genetics">
        <title>The draft genome and transcriptome of Panagrellus redivivus are shaped by the harsh demands of a free-living lifestyle.</title>
        <authorList>
            <person name="Srinivasan J."/>
            <person name="Dillman A.R."/>
            <person name="Macchietto M.G."/>
            <person name="Heikkinen L."/>
            <person name="Lakso M."/>
            <person name="Fracchia K.M."/>
            <person name="Antoshechkin I."/>
            <person name="Mortazavi A."/>
            <person name="Wong G."/>
            <person name="Sternberg P.W."/>
        </authorList>
    </citation>
    <scope>NUCLEOTIDE SEQUENCE [LARGE SCALE GENOMIC DNA]</scope>
    <source>
        <strain evidence="11">MT8872</strain>
    </source>
</reference>
<dbReference type="SUPFAM" id="SSF102114">
    <property type="entry name" value="Radical SAM enzymes"/>
    <property type="match status" value="1"/>
</dbReference>
<dbReference type="WBParaSite" id="Pan_g7998.t1">
    <property type="protein sequence ID" value="Pan_g7998.t1"/>
    <property type="gene ID" value="Pan_g7998"/>
</dbReference>
<dbReference type="GO" id="GO:0005739">
    <property type="term" value="C:mitochondrion"/>
    <property type="evidence" value="ECO:0007669"/>
    <property type="project" value="UniProtKB-SubCell"/>
</dbReference>
<dbReference type="SMART" id="SM00729">
    <property type="entry name" value="Elp3"/>
    <property type="match status" value="1"/>
</dbReference>
<evidence type="ECO:0000256" key="5">
    <source>
        <dbReference type="ARBA" id="ARBA00022723"/>
    </source>
</evidence>
<dbReference type="NCBIfam" id="TIGR00510">
    <property type="entry name" value="lipA"/>
    <property type="match status" value="1"/>
</dbReference>
<dbReference type="HAMAP" id="MF_00206">
    <property type="entry name" value="Lipoyl_synth"/>
    <property type="match status" value="1"/>
</dbReference>
<feature type="binding site" evidence="9">
    <location>
        <position position="115"/>
    </location>
    <ligand>
        <name>[4Fe-4S] cluster</name>
        <dbReference type="ChEBI" id="CHEBI:49883"/>
        <label>2</label>
        <note>4Fe-4S-S-AdoMet</note>
    </ligand>
</feature>
<sequence length="356" mass="39103">MLAAARSLGSRGAVFDRAYSTSRRVLPDGPSLEDFIKGEVDLKAKTKNGRLRLPDWLKRDALTSNQNQLKLKKQLRGLKLSTVCEEARCPNIGECWGGGDDSPSTATIMLMGDTCTRGCRFCSVKTARNPGALDPAEPLNTAKAVASWGVDYIVLTSVDRDDIADGGASHIAATVKHLKTECSHVLVEALVPDFAGKTECVEVVAKSGLEVYAHNIETVRRLTPWVRDPRAKYDQSMSMLEHAKKTNPSLITKSSIMLGLGESDEEVEQTLVDLRNAGVEALTLGQYMQPTKRHLLVKDWVTPAKFDYWKERGDELGFLYTASGPLVRSSYRAGEFYLKNIVEGRKGKKVPVAESS</sequence>
<feature type="domain" description="Radical SAM core" evidence="10">
    <location>
        <begin position="100"/>
        <end position="319"/>
    </location>
</feature>
<dbReference type="PANTHER" id="PTHR10949">
    <property type="entry name" value="LIPOYL SYNTHASE"/>
    <property type="match status" value="1"/>
</dbReference>
<dbReference type="Gene3D" id="3.20.20.70">
    <property type="entry name" value="Aldolase class I"/>
    <property type="match status" value="1"/>
</dbReference>
<dbReference type="Pfam" id="PF04055">
    <property type="entry name" value="Radical_SAM"/>
    <property type="match status" value="1"/>
</dbReference>
<dbReference type="InterPro" id="IPR058240">
    <property type="entry name" value="rSAM_sf"/>
</dbReference>
<dbReference type="GO" id="GO:0009249">
    <property type="term" value="P:protein lipoylation"/>
    <property type="evidence" value="ECO:0007669"/>
    <property type="project" value="UniProtKB-UniRule"/>
</dbReference>
<dbReference type="InterPro" id="IPR007197">
    <property type="entry name" value="rSAM"/>
</dbReference>
<dbReference type="Proteomes" id="UP000492821">
    <property type="component" value="Unassembled WGS sequence"/>
</dbReference>
<keyword evidence="2 9" id="KW-0004">4Fe-4S</keyword>
<comment type="cofactor">
    <cofactor evidence="9">
        <name>[4Fe-4S] cluster</name>
        <dbReference type="ChEBI" id="CHEBI:49883"/>
    </cofactor>
    <text evidence="9">Binds 2 [4Fe-4S] clusters per subunit. One cluster is coordinated with 3 cysteines and an exchangeable S-adenosyl-L-methionine.</text>
</comment>
<dbReference type="InterPro" id="IPR013785">
    <property type="entry name" value="Aldolase_TIM"/>
</dbReference>
<evidence type="ECO:0000256" key="4">
    <source>
        <dbReference type="ARBA" id="ARBA00022691"/>
    </source>
</evidence>
<dbReference type="SFLD" id="SFLDF00271">
    <property type="entry name" value="lipoyl_synthase"/>
    <property type="match status" value="1"/>
</dbReference>